<keyword evidence="2" id="KW-1185">Reference proteome</keyword>
<gene>
    <name evidence="1" type="ORF">OSB04_008908</name>
</gene>
<reference evidence="1" key="1">
    <citation type="submission" date="2023-03" db="EMBL/GenBank/DDBJ databases">
        <title>Chromosome-scale reference genome and RAD-based genetic map of yellow starthistle (Centaurea solstitialis) reveal putative structural variation and QTLs associated with invader traits.</title>
        <authorList>
            <person name="Reatini B."/>
            <person name="Cang F.A."/>
            <person name="Jiang Q."/>
            <person name="Mckibben M.T.W."/>
            <person name="Barker M.S."/>
            <person name="Rieseberg L.H."/>
            <person name="Dlugosch K.M."/>
        </authorList>
    </citation>
    <scope>NUCLEOTIDE SEQUENCE</scope>
    <source>
        <strain evidence="1">CAN-66</strain>
        <tissue evidence="1">Leaf</tissue>
    </source>
</reference>
<dbReference type="Proteomes" id="UP001172457">
    <property type="component" value="Chromosome 2"/>
</dbReference>
<comment type="caution">
    <text evidence="1">The sequence shown here is derived from an EMBL/GenBank/DDBJ whole genome shotgun (WGS) entry which is preliminary data.</text>
</comment>
<dbReference type="EMBL" id="JARYMX010000002">
    <property type="protein sequence ID" value="KAJ9563748.1"/>
    <property type="molecule type" value="Genomic_DNA"/>
</dbReference>
<evidence type="ECO:0000313" key="1">
    <source>
        <dbReference type="EMBL" id="KAJ9563748.1"/>
    </source>
</evidence>
<evidence type="ECO:0000313" key="2">
    <source>
        <dbReference type="Proteomes" id="UP001172457"/>
    </source>
</evidence>
<dbReference type="AlphaFoldDB" id="A0AA38TV71"/>
<accession>A0AA38TV71</accession>
<protein>
    <submittedName>
        <fullName evidence="1">Uncharacterized protein</fullName>
    </submittedName>
</protein>
<sequence>MEFEKHKLKLFKMEYVSMNKPFKNTPKILIVIVRGRKACNISHHPHLFADLLPPFLSMHHYLGLQYLISGNKPLMYHLQPFTYPPVTFQDMRISIVWRKCIDLYEKIMLEDVRKLC</sequence>
<organism evidence="1 2">
    <name type="scientific">Centaurea solstitialis</name>
    <name type="common">yellow star-thistle</name>
    <dbReference type="NCBI Taxonomy" id="347529"/>
    <lineage>
        <taxon>Eukaryota</taxon>
        <taxon>Viridiplantae</taxon>
        <taxon>Streptophyta</taxon>
        <taxon>Embryophyta</taxon>
        <taxon>Tracheophyta</taxon>
        <taxon>Spermatophyta</taxon>
        <taxon>Magnoliopsida</taxon>
        <taxon>eudicotyledons</taxon>
        <taxon>Gunneridae</taxon>
        <taxon>Pentapetalae</taxon>
        <taxon>asterids</taxon>
        <taxon>campanulids</taxon>
        <taxon>Asterales</taxon>
        <taxon>Asteraceae</taxon>
        <taxon>Carduoideae</taxon>
        <taxon>Cardueae</taxon>
        <taxon>Centaureinae</taxon>
        <taxon>Centaurea</taxon>
    </lineage>
</organism>
<name>A0AA38TV71_9ASTR</name>
<proteinExistence type="predicted"/>